<dbReference type="InterPro" id="IPR005049">
    <property type="entry name" value="STL-like"/>
</dbReference>
<dbReference type="WBParaSite" id="Csp11.Scaffold53.g333.t1">
    <property type="protein sequence ID" value="Csp11.Scaffold53.g333.t1"/>
    <property type="gene ID" value="Csp11.Scaffold53.g333"/>
</dbReference>
<evidence type="ECO:0000313" key="1">
    <source>
        <dbReference type="Proteomes" id="UP000095282"/>
    </source>
</evidence>
<dbReference type="Proteomes" id="UP000095282">
    <property type="component" value="Unplaced"/>
</dbReference>
<dbReference type="STRING" id="1561998.A0A1I7T7F0"/>
<keyword evidence="1" id="KW-1185">Reference proteome</keyword>
<proteinExistence type="predicted"/>
<accession>A0A1I7T7F0</accession>
<evidence type="ECO:0000313" key="2">
    <source>
        <dbReference type="WBParaSite" id="Csp11.Scaffold53.g333.t1"/>
    </source>
</evidence>
<dbReference type="PANTHER" id="PTHR31362:SF0">
    <property type="entry name" value="EXOSTOSIN DOMAIN-CONTAINING PROTEIN-RELATED"/>
    <property type="match status" value="1"/>
</dbReference>
<dbReference type="AlphaFoldDB" id="A0A1I7T7F0"/>
<reference evidence="2" key="1">
    <citation type="submission" date="2016-11" db="UniProtKB">
        <authorList>
            <consortium name="WormBaseParasite"/>
        </authorList>
    </citation>
    <scope>IDENTIFICATION</scope>
</reference>
<sequence length="225" mass="26292">MIEFLHKWKCSNETSIDLEGCIGQLTQDLVKENLWGKEDADLMEMFLKDLKVMGFKFPELIGDDYTDPYAPSTNEKSRDVNCRRMHLEFDLIDPKKEVTIVLIAVNNFPWKYGIGLIQRLYQPYFASIIFCGSWYPNQIEDEDNFTSTIHPVNYIHMNPAEMTRGYFGYHCLTLVKEMGLSNVEGYFFMADDTVFNIWQRIDYSRVHHLLGYRNSSGGWWNGGYG</sequence>
<organism evidence="1 2">
    <name type="scientific">Caenorhabditis tropicalis</name>
    <dbReference type="NCBI Taxonomy" id="1561998"/>
    <lineage>
        <taxon>Eukaryota</taxon>
        <taxon>Metazoa</taxon>
        <taxon>Ecdysozoa</taxon>
        <taxon>Nematoda</taxon>
        <taxon>Chromadorea</taxon>
        <taxon>Rhabditida</taxon>
        <taxon>Rhabditina</taxon>
        <taxon>Rhabditomorpha</taxon>
        <taxon>Rhabditoidea</taxon>
        <taxon>Rhabditidae</taxon>
        <taxon>Peloderinae</taxon>
        <taxon>Caenorhabditis</taxon>
    </lineage>
</organism>
<dbReference type="PANTHER" id="PTHR31362">
    <property type="entry name" value="GLYCOSYLTRANSFERASE STELLO1-RELATED"/>
    <property type="match status" value="1"/>
</dbReference>
<name>A0A1I7T7F0_9PELO</name>
<protein>
    <submittedName>
        <fullName evidence="2">DUF5672 domain-containing protein</fullName>
    </submittedName>
</protein>
<dbReference type="Pfam" id="PF03385">
    <property type="entry name" value="STELLO"/>
    <property type="match status" value="1"/>
</dbReference>